<dbReference type="Proteomes" id="UP000619838">
    <property type="component" value="Unassembled WGS sequence"/>
</dbReference>
<proteinExistence type="predicted"/>
<accession>A0ABR9XRF9</accession>
<gene>
    <name evidence="2" type="ORF">INT08_04855</name>
</gene>
<keyword evidence="3" id="KW-1185">Reference proteome</keyword>
<organism evidence="2 3">
    <name type="scientific">Prosthecochloris ethylica</name>
    <dbReference type="NCBI Taxonomy" id="2743976"/>
    <lineage>
        <taxon>Bacteria</taxon>
        <taxon>Pseudomonadati</taxon>
        <taxon>Chlorobiota</taxon>
        <taxon>Chlorobiia</taxon>
        <taxon>Chlorobiales</taxon>
        <taxon>Chlorobiaceae</taxon>
        <taxon>Prosthecochloris</taxon>
    </lineage>
</organism>
<evidence type="ECO:0000256" key="1">
    <source>
        <dbReference type="SAM" id="Coils"/>
    </source>
</evidence>
<reference evidence="2 3" key="1">
    <citation type="journal article" date="2020" name="Microorganisms">
        <title>Simultaneous Genome Sequencing of Prosthecochloris ethylica and Desulfuromonas acetoxidans within a Syntrophic Mixture Reveals Unique Pili and Protein Interactions.</title>
        <authorList>
            <person name="Kyndt J.A."/>
            <person name="Van Beeumen J.J."/>
            <person name="Meyer T.E."/>
        </authorList>
    </citation>
    <scope>NUCLEOTIDE SEQUENCE [LARGE SCALE GENOMIC DNA]</scope>
    <source>
        <strain evidence="2 3">N3</strain>
    </source>
</reference>
<sequence>MNRSLREFLIDGYNLLHALKLNQNDLTLEQQREQLETRLLEVQNVSRQRITVVYDGQGRQSPRTEQGAITRVFTPSRITADDWIMDYIGSRGGNAGLFTVVSSDRMITSHAKAYGAARMTSQRFIDRWLSGRTPALNASRTATDGRLSDREVSAWLQIFEGKP</sequence>
<evidence type="ECO:0000313" key="3">
    <source>
        <dbReference type="Proteomes" id="UP000619838"/>
    </source>
</evidence>
<keyword evidence="1" id="KW-0175">Coiled coil</keyword>
<feature type="coiled-coil region" evidence="1">
    <location>
        <begin position="18"/>
        <end position="48"/>
    </location>
</feature>
<protein>
    <submittedName>
        <fullName evidence="2">NYN domain-containing protein</fullName>
    </submittedName>
</protein>
<evidence type="ECO:0000313" key="2">
    <source>
        <dbReference type="EMBL" id="MBF0636509.1"/>
    </source>
</evidence>
<dbReference type="RefSeq" id="WP_114608165.1">
    <property type="nucleotide sequence ID" value="NZ_JABVZQ010000003.1"/>
</dbReference>
<comment type="caution">
    <text evidence="2">The sequence shown here is derived from an EMBL/GenBank/DDBJ whole genome shotgun (WGS) entry which is preliminary data.</text>
</comment>
<dbReference type="PANTHER" id="PTHR34547:SF1">
    <property type="entry name" value="YACP-LIKE NYN DOMAIN PROTEIN"/>
    <property type="match status" value="1"/>
</dbReference>
<name>A0ABR9XRF9_9CHLB</name>
<dbReference type="InterPro" id="IPR010298">
    <property type="entry name" value="YacP-like"/>
</dbReference>
<dbReference type="Pfam" id="PF05991">
    <property type="entry name" value="NYN_YacP"/>
    <property type="match status" value="1"/>
</dbReference>
<dbReference type="EMBL" id="JADGII010000006">
    <property type="protein sequence ID" value="MBF0636509.1"/>
    <property type="molecule type" value="Genomic_DNA"/>
</dbReference>
<dbReference type="PANTHER" id="PTHR34547">
    <property type="entry name" value="YACP-LIKE NYN DOMAIN PROTEIN"/>
    <property type="match status" value="1"/>
</dbReference>